<evidence type="ECO:0000256" key="11">
    <source>
        <dbReference type="ARBA" id="ARBA00081706"/>
    </source>
</evidence>
<evidence type="ECO:0000256" key="6">
    <source>
        <dbReference type="ARBA" id="ARBA00022927"/>
    </source>
</evidence>
<dbReference type="Pfam" id="PF09174">
    <property type="entry name" value="Maf1"/>
    <property type="match status" value="1"/>
</dbReference>
<proteinExistence type="inferred from homology"/>
<dbReference type="SUPFAM" id="SSF64356">
    <property type="entry name" value="SNARE-like"/>
    <property type="match status" value="1"/>
</dbReference>
<dbReference type="SUPFAM" id="SSF51445">
    <property type="entry name" value="(Trans)glycosidases"/>
    <property type="match status" value="1"/>
</dbReference>
<dbReference type="InterPro" id="IPR029018">
    <property type="entry name" value="Hex-like_dom2"/>
</dbReference>
<dbReference type="Gene3D" id="3.30.379.10">
    <property type="entry name" value="Chitobiase/beta-hexosaminidase domain 2-like"/>
    <property type="match status" value="1"/>
</dbReference>
<comment type="caution">
    <text evidence="16">The sequence shown here is derived from an EMBL/GenBank/DDBJ whole genome shotgun (WGS) entry which is preliminary data.</text>
</comment>
<dbReference type="STRING" id="1157616.A0A1Z5TGX6"/>
<keyword evidence="5" id="KW-0378">Hydrolase</keyword>
<dbReference type="InterPro" id="IPR022775">
    <property type="entry name" value="AP_mu_sigma_su"/>
</dbReference>
<dbReference type="Gene3D" id="3.30.450.60">
    <property type="match status" value="1"/>
</dbReference>
<evidence type="ECO:0000256" key="10">
    <source>
        <dbReference type="ARBA" id="ARBA00074180"/>
    </source>
</evidence>
<evidence type="ECO:0000259" key="14">
    <source>
        <dbReference type="Pfam" id="PF07477"/>
    </source>
</evidence>
<dbReference type="GO" id="GO:0046559">
    <property type="term" value="F:alpha-glucuronidase activity"/>
    <property type="evidence" value="ECO:0007669"/>
    <property type="project" value="UniProtKB-EC"/>
</dbReference>
<evidence type="ECO:0000256" key="5">
    <source>
        <dbReference type="ARBA" id="ARBA00022801"/>
    </source>
</evidence>
<dbReference type="InterPro" id="IPR038564">
    <property type="entry name" value="Maf1_sf"/>
</dbReference>
<organism evidence="16 17">
    <name type="scientific">Hortaea werneckii EXF-2000</name>
    <dbReference type="NCBI Taxonomy" id="1157616"/>
    <lineage>
        <taxon>Eukaryota</taxon>
        <taxon>Fungi</taxon>
        <taxon>Dikarya</taxon>
        <taxon>Ascomycota</taxon>
        <taxon>Pezizomycotina</taxon>
        <taxon>Dothideomycetes</taxon>
        <taxon>Dothideomycetidae</taxon>
        <taxon>Mycosphaerellales</taxon>
        <taxon>Teratosphaeriaceae</taxon>
        <taxon>Hortaea</taxon>
    </lineage>
</organism>
<keyword evidence="7" id="KW-0333">Golgi apparatus</keyword>
<comment type="subcellular location">
    <subcellularLocation>
        <location evidence="2">Cytoplasmic vesicle</location>
        <location evidence="2">Clathrin-coated vesicle membrane</location>
    </subcellularLocation>
    <subcellularLocation>
        <location evidence="1">Golgi apparatus</location>
    </subcellularLocation>
</comment>
<dbReference type="PANTHER" id="PTHR39207:SF1">
    <property type="entry name" value="ALPHA-GLUCURONIDASE A"/>
    <property type="match status" value="1"/>
</dbReference>
<dbReference type="CDD" id="cd14831">
    <property type="entry name" value="AP1_sigma"/>
    <property type="match status" value="1"/>
</dbReference>
<dbReference type="GO" id="GO:0005829">
    <property type="term" value="C:cytosol"/>
    <property type="evidence" value="ECO:0007669"/>
    <property type="project" value="GOC"/>
</dbReference>
<evidence type="ECO:0000256" key="9">
    <source>
        <dbReference type="ARBA" id="ARBA00023329"/>
    </source>
</evidence>
<keyword evidence="6" id="KW-0653">Protein transport</keyword>
<accession>A0A1Z5TGX6</accession>
<feature type="region of interest" description="Disordered" evidence="12">
    <location>
        <begin position="213"/>
        <end position="248"/>
    </location>
</feature>
<dbReference type="GO" id="GO:0015031">
    <property type="term" value="P:protein transport"/>
    <property type="evidence" value="ECO:0007669"/>
    <property type="project" value="UniProtKB-KW"/>
</dbReference>
<evidence type="ECO:0000256" key="2">
    <source>
        <dbReference type="ARBA" id="ARBA00004640"/>
    </source>
</evidence>
<dbReference type="Gene3D" id="3.90.1330.10">
    <property type="entry name" value="Alpha-glucuronidase, C-terminal domain"/>
    <property type="match status" value="1"/>
</dbReference>
<dbReference type="GO" id="GO:0005576">
    <property type="term" value="C:extracellular region"/>
    <property type="evidence" value="ECO:0007669"/>
    <property type="project" value="UniProtKB-SubCell"/>
</dbReference>
<protein>
    <recommendedName>
        <fullName evidence="10">AP-1 complex subunit sigma-1</fullName>
    </recommendedName>
    <alternativeName>
        <fullName evidence="11">Sigma1-adaptin</fullName>
    </alternativeName>
</protein>
<evidence type="ECO:0000256" key="4">
    <source>
        <dbReference type="ARBA" id="ARBA00022448"/>
    </source>
</evidence>
<comment type="similarity">
    <text evidence="3">Belongs to the adaptor complexes small subunit family.</text>
</comment>
<dbReference type="Gene3D" id="3.20.20.80">
    <property type="entry name" value="Glycosidases"/>
    <property type="match status" value="1"/>
</dbReference>
<evidence type="ECO:0000313" key="16">
    <source>
        <dbReference type="EMBL" id="OTA35258.1"/>
    </source>
</evidence>
<dbReference type="GO" id="GO:0030121">
    <property type="term" value="C:AP-1 adaptor complex"/>
    <property type="evidence" value="ECO:0007669"/>
    <property type="project" value="InterPro"/>
</dbReference>
<dbReference type="AlphaFoldDB" id="A0A1Z5TGX6"/>
<dbReference type="EMBL" id="MUNK01000047">
    <property type="protein sequence ID" value="OTA35258.1"/>
    <property type="molecule type" value="Genomic_DNA"/>
</dbReference>
<dbReference type="VEuPathDB" id="FungiDB:BTJ68_04363"/>
<dbReference type="PANTHER" id="PTHR39207">
    <property type="entry name" value="ALPHA-GLUCURONIDASE A"/>
    <property type="match status" value="1"/>
</dbReference>
<reference evidence="16 17" key="1">
    <citation type="submission" date="2017-01" db="EMBL/GenBank/DDBJ databases">
        <title>The recent genome duplication of the halophilic yeast Hortaea werneckii: insights from long-read sequencing.</title>
        <authorList>
            <person name="Sinha S."/>
            <person name="Flibotte S."/>
            <person name="Neira M."/>
            <person name="Lenassi M."/>
            <person name="Gostincar C."/>
            <person name="Stajich J.E."/>
            <person name="Nislow C.E."/>
        </authorList>
    </citation>
    <scope>NUCLEOTIDE SEQUENCE [LARGE SCALE GENOMIC DNA]</scope>
    <source>
        <strain evidence="16 17">EXF-2000</strain>
    </source>
</reference>
<dbReference type="CDD" id="cd02795">
    <property type="entry name" value="CBM6-CBM35-CBM36_like"/>
    <property type="match status" value="1"/>
</dbReference>
<dbReference type="Gene3D" id="3.40.1000.50">
    <property type="entry name" value="Repressor of RNA polymerase III transcription Maf1"/>
    <property type="match status" value="1"/>
</dbReference>
<dbReference type="GO" id="GO:0016480">
    <property type="term" value="P:negative regulation of transcription by RNA polymerase III"/>
    <property type="evidence" value="ECO:0007669"/>
    <property type="project" value="InterPro"/>
</dbReference>
<evidence type="ECO:0000256" key="1">
    <source>
        <dbReference type="ARBA" id="ARBA00004555"/>
    </source>
</evidence>
<dbReference type="InParanoid" id="A0A1Z5TGX6"/>
<feature type="domain" description="Glycosyl hydrolase family 67 C-terminal" evidence="14">
    <location>
        <begin position="800"/>
        <end position="1022"/>
    </location>
</feature>
<dbReference type="InterPro" id="IPR011012">
    <property type="entry name" value="Longin-like_dom_sf"/>
</dbReference>
<dbReference type="InterPro" id="IPR017853">
    <property type="entry name" value="GH"/>
</dbReference>
<name>A0A1Z5TGX6_HORWE</name>
<sequence length="1179" mass="132137">MAIRYMILLSRQGKVRLAKWFTTLSPKDKAKIIKDVSQLVLARRTRMCNFIEYKDTKIVYRRYASLFFIAATDPTDNELLTLEIVHRYVEQMDKYYGNVCELDIIFNFQKAYFILDELLLAGELQESSKKNVLRVIGAQDGLEEMEYLPLPDFDVATNALNFSTPDCHIIGGCDLYTTKAAGKDKKLYKDIENSLESQYESLVRLSASLSPPCQVLESDDGRTNEHGGKRKKRSLTMDPPEIDLSRASPFGPLSQITARRTFAYLIATLNASHPDYDFSHTLRPTDFRREPSLRRIMHNVDSTLQNLRPRPTTLYLAPPTLSNSMPVANSFGNEVWSPRMWSLIDKEMGLRQCDKYAYVPDEDPFDGDEGSIWTLNESKQSPVYTAGQELERGIHGIFGKRCGVHHGWHQDASSIVVGTLDAYVQTYGDLENTPTLLEDGFWLCTKGSKVQILGQNERGALYGAFEYLSMLAQGNMTEVAYASNPNAPVRWTNEWDNMDGSIERGFAGNSIFFADGGIVGNLTRAAEYARLLSSIRINAVVVNNVNANSTLLSPENLAGLARIADVFRPYGVQVGISLYFSSPSSAVSGRANLTTFDPLDDTVISWWGNVTEDIYQRIPDFAGYLVKANSEGQPGPLTYNRTLAQGANLFAERLKPHGGIVMFRAFVYDNTINETNWYNDRANAAVDFFKPLDGQFDDNVIVQIKYGPIDFQVREPASPLFVNIPNTNTAIELQITQEYLGQQCHLLYWAPLWKLILDTDLRADHQTSYVKDIVSGQRFDRPLGGYAGVSNVGMNDTWLGSHLSMSNLYAFGRLAWDPSQSEVQVLQDWIRLTFGLDTSVTDTITQMSMESWPAYENYSGNLGIQTLNDILYTHYGPNPQTLDGNGWGQWTRADGFSIGMDRTVSNGTGFAGQYPEEVAQMYEDIVTTPDNYLLWFHHVNYTHVLKSGATVIQDFYDQHYAGAQTAQTFVSAWKSLEGKIDDERYTDQLFRQVYQAGHSIIWRDAIANYYRNLSGIPDESGRVSHYPSRIEAENMTLDGYKTYAVSPFEVASNYTAIVTTSNTTAGTASAILDFDSGTYDIAVNYYDMYGGASQYSLMVNNETLGEWTANEKPYIASQAAPRILGHTPSIYVDGHSAIRITFSNVTFNKGDMLKITGTPDGNEPAPLDYISVLQPGEID</sequence>
<dbReference type="Proteomes" id="UP000194280">
    <property type="component" value="Unassembled WGS sequence"/>
</dbReference>
<dbReference type="FunFam" id="3.30.450.60:FF:000007">
    <property type="entry name" value="AP complex subunit sigma"/>
    <property type="match status" value="1"/>
</dbReference>
<keyword evidence="17" id="KW-1185">Reference proteome</keyword>
<evidence type="ECO:0000256" key="7">
    <source>
        <dbReference type="ARBA" id="ARBA00023034"/>
    </source>
</evidence>
<evidence type="ECO:0000259" key="13">
    <source>
        <dbReference type="Pfam" id="PF01217"/>
    </source>
</evidence>
<dbReference type="InterPro" id="IPR037054">
    <property type="entry name" value="A-glucoronidase_C_sf"/>
</dbReference>
<dbReference type="InterPro" id="IPR011100">
    <property type="entry name" value="Glyco_hydro_67_cat"/>
</dbReference>
<dbReference type="Pfam" id="PF07488">
    <property type="entry name" value="Glyco_hydro_67M"/>
    <property type="match status" value="1"/>
</dbReference>
<evidence type="ECO:0000256" key="12">
    <source>
        <dbReference type="SAM" id="MobiDB-lite"/>
    </source>
</evidence>
<gene>
    <name evidence="16" type="ORF">BTJ68_04363</name>
</gene>
<dbReference type="GO" id="GO:0045493">
    <property type="term" value="P:xylan catabolic process"/>
    <property type="evidence" value="ECO:0007669"/>
    <property type="project" value="UniProtKB-KW"/>
</dbReference>
<dbReference type="Pfam" id="PF07477">
    <property type="entry name" value="Glyco_hydro_67C"/>
    <property type="match status" value="1"/>
</dbReference>
<evidence type="ECO:0000313" key="17">
    <source>
        <dbReference type="Proteomes" id="UP000194280"/>
    </source>
</evidence>
<keyword evidence="4" id="KW-0813">Transport</keyword>
<evidence type="ECO:0000256" key="3">
    <source>
        <dbReference type="ARBA" id="ARBA00006972"/>
    </source>
</evidence>
<evidence type="ECO:0000256" key="8">
    <source>
        <dbReference type="ARBA" id="ARBA00023136"/>
    </source>
</evidence>
<dbReference type="OrthoDB" id="6501611at2759"/>
<dbReference type="InterPro" id="IPR044733">
    <property type="entry name" value="AP1_sigma"/>
</dbReference>
<dbReference type="GO" id="GO:0035615">
    <property type="term" value="F:clathrin adaptor activity"/>
    <property type="evidence" value="ECO:0007669"/>
    <property type="project" value="InterPro"/>
</dbReference>
<evidence type="ECO:0000259" key="15">
    <source>
        <dbReference type="Pfam" id="PF07488"/>
    </source>
</evidence>
<dbReference type="GO" id="GO:0016482">
    <property type="term" value="P:cytosolic transport"/>
    <property type="evidence" value="ECO:0007669"/>
    <property type="project" value="UniProtKB-ARBA"/>
</dbReference>
<keyword evidence="8" id="KW-0472">Membrane</keyword>
<keyword evidence="9" id="KW-0968">Cytoplasmic vesicle</keyword>
<dbReference type="InterPro" id="IPR015257">
    <property type="entry name" value="Maf1"/>
</dbReference>
<dbReference type="Pfam" id="PF01217">
    <property type="entry name" value="Clat_adaptor_s"/>
    <property type="match status" value="1"/>
</dbReference>
<dbReference type="InterPro" id="IPR011099">
    <property type="entry name" value="Glyco_hydro_67_C"/>
</dbReference>
<feature type="domain" description="AP complex mu/sigma subunit" evidence="13">
    <location>
        <begin position="3"/>
        <end position="139"/>
    </location>
</feature>
<dbReference type="SUPFAM" id="SSF55545">
    <property type="entry name" value="beta-N-acetylhexosaminidase-like domain"/>
    <property type="match status" value="1"/>
</dbReference>
<feature type="domain" description="Glycosyl hydrolase family 67 catalytic" evidence="15">
    <location>
        <begin position="474"/>
        <end position="798"/>
    </location>
</feature>